<dbReference type="Gene3D" id="1.20.58.760">
    <property type="entry name" value="Peptidase M41"/>
    <property type="match status" value="1"/>
</dbReference>
<name>A0ABR7ED41_9FIRM</name>
<dbReference type="PANTHER" id="PTHR23076">
    <property type="entry name" value="METALLOPROTEASE M41 FTSH"/>
    <property type="match status" value="1"/>
</dbReference>
<proteinExistence type="predicted"/>
<dbReference type="InterPro" id="IPR037219">
    <property type="entry name" value="Peptidase_M41-like"/>
</dbReference>
<dbReference type="InterPro" id="IPR000642">
    <property type="entry name" value="Peptidase_M41"/>
</dbReference>
<reference evidence="2 3" key="1">
    <citation type="submission" date="2020-08" db="EMBL/GenBank/DDBJ databases">
        <title>Genome public.</title>
        <authorList>
            <person name="Liu C."/>
            <person name="Sun Q."/>
        </authorList>
    </citation>
    <scope>NUCLEOTIDE SEQUENCE [LARGE SCALE GENOMIC DNA]</scope>
    <source>
        <strain evidence="2 3">NSJ-35</strain>
    </source>
</reference>
<sequence>MQQATKLVRSMVTQYGMSDRFGMMALEESQSRYLDGRNMAICSESTGALADEEVQKIMEECYAKAVNLVQENEGALERIAKAYWIRKRYPGKNLWSFYRENDKQSPT</sequence>
<dbReference type="PANTHER" id="PTHR23076:SF97">
    <property type="entry name" value="ATP-DEPENDENT ZINC METALLOPROTEASE YME1L1"/>
    <property type="match status" value="1"/>
</dbReference>
<dbReference type="Pfam" id="PF01434">
    <property type="entry name" value="Peptidase_M41"/>
    <property type="match status" value="1"/>
</dbReference>
<accession>A0ABR7ED41</accession>
<evidence type="ECO:0000259" key="1">
    <source>
        <dbReference type="Pfam" id="PF01434"/>
    </source>
</evidence>
<organism evidence="2 3">
    <name type="scientific">Christensenella tenuis</name>
    <dbReference type="NCBI Taxonomy" id="2763033"/>
    <lineage>
        <taxon>Bacteria</taxon>
        <taxon>Bacillati</taxon>
        <taxon>Bacillota</taxon>
        <taxon>Clostridia</taxon>
        <taxon>Christensenellales</taxon>
        <taxon>Christensenellaceae</taxon>
        <taxon>Christensenella</taxon>
    </lineage>
</organism>
<dbReference type="SUPFAM" id="SSF140990">
    <property type="entry name" value="FtsH protease domain-like"/>
    <property type="match status" value="1"/>
</dbReference>
<dbReference type="EMBL" id="JACOON010000002">
    <property type="protein sequence ID" value="MBC5647700.1"/>
    <property type="molecule type" value="Genomic_DNA"/>
</dbReference>
<gene>
    <name evidence="2" type="ORF">H8S18_05080</name>
</gene>
<evidence type="ECO:0000313" key="3">
    <source>
        <dbReference type="Proteomes" id="UP000606889"/>
    </source>
</evidence>
<evidence type="ECO:0000313" key="2">
    <source>
        <dbReference type="EMBL" id="MBC5647700.1"/>
    </source>
</evidence>
<keyword evidence="3" id="KW-1185">Reference proteome</keyword>
<protein>
    <recommendedName>
        <fullName evidence="1">Peptidase M41 domain-containing protein</fullName>
    </recommendedName>
</protein>
<feature type="domain" description="Peptidase M41" evidence="1">
    <location>
        <begin position="1"/>
        <end position="82"/>
    </location>
</feature>
<dbReference type="Proteomes" id="UP000606889">
    <property type="component" value="Unassembled WGS sequence"/>
</dbReference>
<comment type="caution">
    <text evidence="2">The sequence shown here is derived from an EMBL/GenBank/DDBJ whole genome shotgun (WGS) entry which is preliminary data.</text>
</comment>